<dbReference type="RefSeq" id="XP_001302943.1">
    <property type="nucleotide sequence ID" value="XM_001302942.1"/>
</dbReference>
<name>A2FYK9_TRIV3</name>
<organism evidence="1 2">
    <name type="scientific">Trichomonas vaginalis (strain ATCC PRA-98 / G3)</name>
    <dbReference type="NCBI Taxonomy" id="412133"/>
    <lineage>
        <taxon>Eukaryota</taxon>
        <taxon>Metamonada</taxon>
        <taxon>Parabasalia</taxon>
        <taxon>Trichomonadida</taxon>
        <taxon>Trichomonadidae</taxon>
        <taxon>Trichomonas</taxon>
    </lineage>
</organism>
<sequence length="105" mass="11815">MEESFIISPGKDHEIARDCLVRVEGFSVISDVSDNIGKRLNIFAEINTKTRDKREVHNKIVIASLILGKDWEHEANLMFSPSDNATLTCEGPNVDVQCIYTQHEA</sequence>
<reference evidence="1" key="1">
    <citation type="submission" date="2006-10" db="EMBL/GenBank/DDBJ databases">
        <authorList>
            <person name="Amadeo P."/>
            <person name="Zhao Q."/>
            <person name="Wortman J."/>
            <person name="Fraser-Liggett C."/>
            <person name="Carlton J."/>
        </authorList>
    </citation>
    <scope>NUCLEOTIDE SEQUENCE</scope>
    <source>
        <strain evidence="1">G3</strain>
    </source>
</reference>
<protein>
    <submittedName>
        <fullName evidence="1">Uncharacterized protein</fullName>
    </submittedName>
</protein>
<dbReference type="AlphaFoldDB" id="A2FYK9"/>
<dbReference type="KEGG" id="tva:4747692"/>
<proteinExistence type="predicted"/>
<dbReference type="VEuPathDB" id="TrichDB:TVAG_300310"/>
<dbReference type="VEuPathDB" id="TrichDB:TVAGG3_0362950"/>
<reference evidence="1" key="2">
    <citation type="journal article" date="2007" name="Science">
        <title>Draft genome sequence of the sexually transmitted pathogen Trichomonas vaginalis.</title>
        <authorList>
            <person name="Carlton J.M."/>
            <person name="Hirt R.P."/>
            <person name="Silva J.C."/>
            <person name="Delcher A.L."/>
            <person name="Schatz M."/>
            <person name="Zhao Q."/>
            <person name="Wortman J.R."/>
            <person name="Bidwell S.L."/>
            <person name="Alsmark U.C.M."/>
            <person name="Besteiro S."/>
            <person name="Sicheritz-Ponten T."/>
            <person name="Noel C.J."/>
            <person name="Dacks J.B."/>
            <person name="Foster P.G."/>
            <person name="Simillion C."/>
            <person name="Van de Peer Y."/>
            <person name="Miranda-Saavedra D."/>
            <person name="Barton G.J."/>
            <person name="Westrop G.D."/>
            <person name="Mueller S."/>
            <person name="Dessi D."/>
            <person name="Fiori P.L."/>
            <person name="Ren Q."/>
            <person name="Paulsen I."/>
            <person name="Zhang H."/>
            <person name="Bastida-Corcuera F.D."/>
            <person name="Simoes-Barbosa A."/>
            <person name="Brown M.T."/>
            <person name="Hayes R.D."/>
            <person name="Mukherjee M."/>
            <person name="Okumura C.Y."/>
            <person name="Schneider R."/>
            <person name="Smith A.J."/>
            <person name="Vanacova S."/>
            <person name="Villalvazo M."/>
            <person name="Haas B.J."/>
            <person name="Pertea M."/>
            <person name="Feldblyum T.V."/>
            <person name="Utterback T.R."/>
            <person name="Shu C.L."/>
            <person name="Osoegawa K."/>
            <person name="de Jong P.J."/>
            <person name="Hrdy I."/>
            <person name="Horvathova L."/>
            <person name="Zubacova Z."/>
            <person name="Dolezal P."/>
            <person name="Malik S.B."/>
            <person name="Logsdon J.M. Jr."/>
            <person name="Henze K."/>
            <person name="Gupta A."/>
            <person name="Wang C.C."/>
            <person name="Dunne R.L."/>
            <person name="Upcroft J.A."/>
            <person name="Upcroft P."/>
            <person name="White O."/>
            <person name="Salzberg S.L."/>
            <person name="Tang P."/>
            <person name="Chiu C.-H."/>
            <person name="Lee Y.-S."/>
            <person name="Embley T.M."/>
            <person name="Coombs G.H."/>
            <person name="Mottram J.C."/>
            <person name="Tachezy J."/>
            <person name="Fraser-Liggett C.M."/>
            <person name="Johnson P.J."/>
        </authorList>
    </citation>
    <scope>NUCLEOTIDE SEQUENCE [LARGE SCALE GENOMIC DNA]</scope>
    <source>
        <strain evidence="1">G3</strain>
    </source>
</reference>
<evidence type="ECO:0000313" key="2">
    <source>
        <dbReference type="Proteomes" id="UP000001542"/>
    </source>
</evidence>
<dbReference type="EMBL" id="DS114146">
    <property type="protein sequence ID" value="EAX90013.1"/>
    <property type="molecule type" value="Genomic_DNA"/>
</dbReference>
<dbReference type="SMR" id="A2FYK9"/>
<dbReference type="InParanoid" id="A2FYK9"/>
<evidence type="ECO:0000313" key="1">
    <source>
        <dbReference type="EMBL" id="EAX90013.1"/>
    </source>
</evidence>
<gene>
    <name evidence="1" type="ORF">TVAG_300310</name>
</gene>
<accession>A2FYK9</accession>
<dbReference type="Proteomes" id="UP000001542">
    <property type="component" value="Unassembled WGS sequence"/>
</dbReference>
<keyword evidence="2" id="KW-1185">Reference proteome</keyword>